<evidence type="ECO:0008006" key="3">
    <source>
        <dbReference type="Google" id="ProtNLM"/>
    </source>
</evidence>
<protein>
    <recommendedName>
        <fullName evidence="3">Secreted protein</fullName>
    </recommendedName>
</protein>
<proteinExistence type="predicted"/>
<dbReference type="OrthoDB" id="7502542at2"/>
<reference evidence="1 2" key="1">
    <citation type="submission" date="2016-11" db="EMBL/GenBank/DDBJ databases">
        <authorList>
            <person name="Jaros S."/>
            <person name="Januszkiewicz K."/>
            <person name="Wedrychowicz H."/>
        </authorList>
    </citation>
    <scope>NUCLEOTIDE SEQUENCE [LARGE SCALE GENOMIC DNA]</scope>
    <source>
        <strain evidence="1 2">CGMCC 4.5723</strain>
    </source>
</reference>
<dbReference type="EMBL" id="FQZK01000009">
    <property type="protein sequence ID" value="SHJ77937.1"/>
    <property type="molecule type" value="Genomic_DNA"/>
</dbReference>
<keyword evidence="2" id="KW-1185">Reference proteome</keyword>
<dbReference type="AlphaFoldDB" id="A0A1M6M3F7"/>
<dbReference type="STRING" id="758803.SAMN05421803_109170"/>
<dbReference type="RefSeq" id="WP_073380225.1">
    <property type="nucleotide sequence ID" value="NZ_FQZK01000009.1"/>
</dbReference>
<gene>
    <name evidence="1" type="ORF">SAMN05421803_109170</name>
</gene>
<organism evidence="1 2">
    <name type="scientific">Nocardiopsis flavescens</name>
    <dbReference type="NCBI Taxonomy" id="758803"/>
    <lineage>
        <taxon>Bacteria</taxon>
        <taxon>Bacillati</taxon>
        <taxon>Actinomycetota</taxon>
        <taxon>Actinomycetes</taxon>
        <taxon>Streptosporangiales</taxon>
        <taxon>Nocardiopsidaceae</taxon>
        <taxon>Nocardiopsis</taxon>
    </lineage>
</organism>
<evidence type="ECO:0000313" key="1">
    <source>
        <dbReference type="EMBL" id="SHJ77937.1"/>
    </source>
</evidence>
<dbReference type="Proteomes" id="UP000184452">
    <property type="component" value="Unassembled WGS sequence"/>
</dbReference>
<name>A0A1M6M3F7_9ACTN</name>
<accession>A0A1M6M3F7</accession>
<evidence type="ECO:0000313" key="2">
    <source>
        <dbReference type="Proteomes" id="UP000184452"/>
    </source>
</evidence>
<sequence length="187" mass="20392">METTPLVILVLVVILAAAGAGIALRSPLLPARRTARLRRRFGAEYDHALRLHGDAGAAERDLSDRLSRRSALRTRALPDDLRADHARSWAAVQREFVDDPGHSVRDARAVVAAIALDLGHPPGEEFEHLLGTLSVDHPREVAEVRRVREGGAEGTEHLRELLVAYRRLVDALLGGTDAHDGGPEAQR</sequence>